<dbReference type="AlphaFoldDB" id="A0A9W6I433"/>
<dbReference type="Proteomes" id="UP001143474">
    <property type="component" value="Unassembled WGS sequence"/>
</dbReference>
<reference evidence="2" key="2">
    <citation type="submission" date="2023-01" db="EMBL/GenBank/DDBJ databases">
        <authorList>
            <person name="Sun Q."/>
            <person name="Evtushenko L."/>
        </authorList>
    </citation>
    <scope>NUCLEOTIDE SEQUENCE</scope>
    <source>
        <strain evidence="2">VKM Ac-2007</strain>
    </source>
</reference>
<comment type="caution">
    <text evidence="2">The sequence shown here is derived from an EMBL/GenBank/DDBJ whole genome shotgun (WGS) entry which is preliminary data.</text>
</comment>
<evidence type="ECO:0000313" key="2">
    <source>
        <dbReference type="EMBL" id="GLK11702.1"/>
    </source>
</evidence>
<gene>
    <name evidence="2" type="ORF">GCM10017600_51090</name>
</gene>
<name>A0A9W6I433_9ACTN</name>
<protein>
    <submittedName>
        <fullName evidence="2">Uncharacterized protein</fullName>
    </submittedName>
</protein>
<keyword evidence="3" id="KW-1185">Reference proteome</keyword>
<sequence length="93" mass="10768">MIRRRSAREPGRHREGRPHTRVHQRLWDGPARDQAKLLNDTWRGWSVLYSLGDRRFYALAAWPAPEPLIVSDDTAEGLAARMREAETAHRRAA</sequence>
<reference evidence="2" key="1">
    <citation type="journal article" date="2014" name="Int. J. Syst. Evol. Microbiol.">
        <title>Complete genome sequence of Corynebacterium casei LMG S-19264T (=DSM 44701T), isolated from a smear-ripened cheese.</title>
        <authorList>
            <consortium name="US DOE Joint Genome Institute (JGI-PGF)"/>
            <person name="Walter F."/>
            <person name="Albersmeier A."/>
            <person name="Kalinowski J."/>
            <person name="Ruckert C."/>
        </authorList>
    </citation>
    <scope>NUCLEOTIDE SEQUENCE</scope>
    <source>
        <strain evidence="2">VKM Ac-2007</strain>
    </source>
</reference>
<organism evidence="2 3">
    <name type="scientific">Streptosporangium carneum</name>
    <dbReference type="NCBI Taxonomy" id="47481"/>
    <lineage>
        <taxon>Bacteria</taxon>
        <taxon>Bacillati</taxon>
        <taxon>Actinomycetota</taxon>
        <taxon>Actinomycetes</taxon>
        <taxon>Streptosporangiales</taxon>
        <taxon>Streptosporangiaceae</taxon>
        <taxon>Streptosporangium</taxon>
    </lineage>
</organism>
<feature type="region of interest" description="Disordered" evidence="1">
    <location>
        <begin position="1"/>
        <end position="23"/>
    </location>
</feature>
<dbReference type="EMBL" id="BSEV01000012">
    <property type="protein sequence ID" value="GLK11702.1"/>
    <property type="molecule type" value="Genomic_DNA"/>
</dbReference>
<evidence type="ECO:0000256" key="1">
    <source>
        <dbReference type="SAM" id="MobiDB-lite"/>
    </source>
</evidence>
<accession>A0A9W6I433</accession>
<proteinExistence type="predicted"/>
<evidence type="ECO:0000313" key="3">
    <source>
        <dbReference type="Proteomes" id="UP001143474"/>
    </source>
</evidence>
<feature type="compositionally biased region" description="Basic residues" evidence="1">
    <location>
        <begin position="14"/>
        <end position="23"/>
    </location>
</feature>
<dbReference type="RefSeq" id="WP_271220071.1">
    <property type="nucleotide sequence ID" value="NZ_BAAAVD010000020.1"/>
</dbReference>